<dbReference type="Gene3D" id="1.10.1300.10">
    <property type="entry name" value="3'5'-cyclic nucleotide phosphodiesterase, catalytic domain"/>
    <property type="match status" value="1"/>
</dbReference>
<feature type="binding site" evidence="5">
    <location>
        <position position="328"/>
    </location>
    <ligand>
        <name>Zn(2+)</name>
        <dbReference type="ChEBI" id="CHEBI:29105"/>
        <label>1</label>
    </ligand>
</feature>
<feature type="binding site" evidence="5">
    <location>
        <position position="178"/>
    </location>
    <ligand>
        <name>Zn(2+)</name>
        <dbReference type="ChEBI" id="CHEBI:29105"/>
        <label>1</label>
    </ligand>
</feature>
<dbReference type="GO" id="GO:0007165">
    <property type="term" value="P:signal transduction"/>
    <property type="evidence" value="ECO:0007669"/>
    <property type="project" value="InterPro"/>
</dbReference>
<proteinExistence type="inferred from homology"/>
<accession>A0A7S0SXZ3</accession>
<dbReference type="EMBL" id="HBFC01030954">
    <property type="protein sequence ID" value="CAD8718562.1"/>
    <property type="molecule type" value="Transcribed_RNA"/>
</dbReference>
<name>A0A7S0SXZ3_9CHLO</name>
<comment type="similarity">
    <text evidence="6">Belongs to the cyclic nucleotide phosphodiesterase family.</text>
</comment>
<reference evidence="8" key="1">
    <citation type="submission" date="2021-01" db="EMBL/GenBank/DDBJ databases">
        <authorList>
            <person name="Corre E."/>
            <person name="Pelletier E."/>
            <person name="Niang G."/>
            <person name="Scheremetjew M."/>
            <person name="Finn R."/>
            <person name="Kale V."/>
            <person name="Holt S."/>
            <person name="Cochrane G."/>
            <person name="Meng A."/>
            <person name="Brown T."/>
            <person name="Cohen L."/>
        </authorList>
    </citation>
    <scope>NUCLEOTIDE SEQUENCE</scope>
    <source>
        <strain evidence="8">SL-175</strain>
    </source>
</reference>
<comment type="cofactor">
    <cofactor evidence="6">
        <name>a divalent metal cation</name>
        <dbReference type="ChEBI" id="CHEBI:60240"/>
    </cofactor>
    <text evidence="6">Binds 2 divalent metal cations per subunit. Site 1 may preferentially bind zinc ions, while site 2 has a preference for magnesium and/or manganese ions.</text>
</comment>
<keyword evidence="2 6" id="KW-0378">Hydrolase</keyword>
<evidence type="ECO:0000256" key="3">
    <source>
        <dbReference type="PIRSR" id="PIRSR623088-1"/>
    </source>
</evidence>
<sequence length="423" mass="47029">MDVNVQTLLRQLPDTEPKLSLGPQKPELISEEETISGVVDGGYDAVHTQHDKPPPKIRTLPAPVSLPMCTHDTIQDLVVQDASSAPACRSGDSEDADINSLLVGDVKEALEGHVEWAFDVWKLAQLDKNDGPLVLIALQIFKDHDLCETFNIPEAKLVRWLRRTEEGYNAVPYHNSVHAADVLQTFNHFLMNGGMLQWMSPLELFASLFSCIVHDFKHPGVNNNFLALTEDMLALRYNDKSILENHHVAEAFLLVRDESINVLEGLQGPQRAEFRSLCISLVLATDMAHHFNFVGFMKQRLEAGGVGIDLNSAEDRCLAMKLVLKSADVSNPAKPLAVVKTWTLRVMEEFFNQGDLEKEKGLAVSPLCDRETVSVPASQTGFIKFVVIPLFEVLAIMMPYAGACIPFLNSSVEYWESHDKGVM</sequence>
<feature type="domain" description="PDEase" evidence="7">
    <location>
        <begin position="94"/>
        <end position="422"/>
    </location>
</feature>
<feature type="binding site" evidence="5">
    <location>
        <position position="215"/>
    </location>
    <ligand>
        <name>Zn(2+)</name>
        <dbReference type="ChEBI" id="CHEBI:29105"/>
        <label>1</label>
    </ligand>
</feature>
<gene>
    <name evidence="8" type="ORF">MANT1106_LOCUS18365</name>
</gene>
<evidence type="ECO:0000259" key="7">
    <source>
        <dbReference type="PROSITE" id="PS51845"/>
    </source>
</evidence>
<evidence type="ECO:0000256" key="2">
    <source>
        <dbReference type="ARBA" id="ARBA00022801"/>
    </source>
</evidence>
<dbReference type="PANTHER" id="PTHR11347">
    <property type="entry name" value="CYCLIC NUCLEOTIDE PHOSPHODIESTERASE"/>
    <property type="match status" value="1"/>
</dbReference>
<dbReference type="AlphaFoldDB" id="A0A7S0SXZ3"/>
<evidence type="ECO:0000256" key="1">
    <source>
        <dbReference type="ARBA" id="ARBA00022723"/>
    </source>
</evidence>
<dbReference type="Pfam" id="PF00233">
    <property type="entry name" value="PDEase_I"/>
    <property type="match status" value="1"/>
</dbReference>
<organism evidence="8">
    <name type="scientific">Mantoniella antarctica</name>
    <dbReference type="NCBI Taxonomy" id="81844"/>
    <lineage>
        <taxon>Eukaryota</taxon>
        <taxon>Viridiplantae</taxon>
        <taxon>Chlorophyta</taxon>
        <taxon>Mamiellophyceae</taxon>
        <taxon>Mamiellales</taxon>
        <taxon>Mamiellaceae</taxon>
        <taxon>Mantoniella</taxon>
    </lineage>
</organism>
<evidence type="ECO:0000313" key="8">
    <source>
        <dbReference type="EMBL" id="CAD8718562.1"/>
    </source>
</evidence>
<feature type="binding site" evidence="4">
    <location>
        <position position="379"/>
    </location>
    <ligand>
        <name>AMP</name>
        <dbReference type="ChEBI" id="CHEBI:456215"/>
    </ligand>
</feature>
<feature type="active site" description="Proton donor" evidence="3">
    <location>
        <position position="174"/>
    </location>
</feature>
<dbReference type="InterPro" id="IPR023088">
    <property type="entry name" value="PDEase"/>
</dbReference>
<dbReference type="PRINTS" id="PR00387">
    <property type="entry name" value="PDIESTERASE1"/>
</dbReference>
<dbReference type="GO" id="GO:0004114">
    <property type="term" value="F:3',5'-cyclic-nucleotide phosphodiesterase activity"/>
    <property type="evidence" value="ECO:0007669"/>
    <property type="project" value="InterPro"/>
</dbReference>
<dbReference type="InterPro" id="IPR023174">
    <property type="entry name" value="PDEase_CS"/>
</dbReference>
<dbReference type="InterPro" id="IPR002073">
    <property type="entry name" value="PDEase_catalytic_dom"/>
</dbReference>
<keyword evidence="1 5" id="KW-0479">Metal-binding</keyword>
<dbReference type="PROSITE" id="PS51845">
    <property type="entry name" value="PDEASE_I_2"/>
    <property type="match status" value="1"/>
</dbReference>
<dbReference type="GO" id="GO:0046872">
    <property type="term" value="F:metal ion binding"/>
    <property type="evidence" value="ECO:0007669"/>
    <property type="project" value="UniProtKB-KW"/>
</dbReference>
<feature type="binding site" evidence="4">
    <location>
        <position position="328"/>
    </location>
    <ligand>
        <name>AMP</name>
        <dbReference type="ChEBI" id="CHEBI:456215"/>
    </ligand>
</feature>
<feature type="binding site" evidence="4">
    <location>
        <position position="215"/>
    </location>
    <ligand>
        <name>AMP</name>
        <dbReference type="ChEBI" id="CHEBI:456215"/>
    </ligand>
</feature>
<evidence type="ECO:0000256" key="5">
    <source>
        <dbReference type="PIRSR" id="PIRSR623088-3"/>
    </source>
</evidence>
<dbReference type="EC" id="3.1.4.-" evidence="6"/>
<feature type="binding site" evidence="5">
    <location>
        <position position="214"/>
    </location>
    <ligand>
        <name>Zn(2+)</name>
        <dbReference type="ChEBI" id="CHEBI:29105"/>
        <label>1</label>
    </ligand>
</feature>
<dbReference type="InterPro" id="IPR036971">
    <property type="entry name" value="PDEase_catalytic_dom_sf"/>
</dbReference>
<dbReference type="SUPFAM" id="SSF109604">
    <property type="entry name" value="HD-domain/PDEase-like"/>
    <property type="match status" value="1"/>
</dbReference>
<dbReference type="PROSITE" id="PS00126">
    <property type="entry name" value="PDEASE_I_1"/>
    <property type="match status" value="1"/>
</dbReference>
<feature type="binding site" evidence="5">
    <location>
        <position position="215"/>
    </location>
    <ligand>
        <name>Zn(2+)</name>
        <dbReference type="ChEBI" id="CHEBI:29105"/>
        <label>2</label>
    </ligand>
</feature>
<protein>
    <recommendedName>
        <fullName evidence="6">Phosphodiesterase</fullName>
        <ecNumber evidence="6">3.1.4.-</ecNumber>
    </recommendedName>
</protein>
<evidence type="ECO:0000256" key="6">
    <source>
        <dbReference type="RuleBase" id="RU363067"/>
    </source>
</evidence>
<evidence type="ECO:0000256" key="4">
    <source>
        <dbReference type="PIRSR" id="PIRSR623088-2"/>
    </source>
</evidence>
<feature type="binding site" evidence="4">
    <location>
        <begin position="174"/>
        <end position="178"/>
    </location>
    <ligand>
        <name>AMP</name>
        <dbReference type="ChEBI" id="CHEBI:456215"/>
    </ligand>
</feature>